<dbReference type="PANTHER" id="PTHR46910:SF37">
    <property type="entry name" value="ZN(II)2CYS6 TRANSCRIPTION FACTOR (EUROFUNG)"/>
    <property type="match status" value="1"/>
</dbReference>
<dbReference type="GO" id="GO:0006351">
    <property type="term" value="P:DNA-templated transcription"/>
    <property type="evidence" value="ECO:0007669"/>
    <property type="project" value="InterPro"/>
</dbReference>
<dbReference type="InterPro" id="IPR036864">
    <property type="entry name" value="Zn2-C6_fun-type_DNA-bd_sf"/>
</dbReference>
<dbReference type="InterPro" id="IPR001138">
    <property type="entry name" value="Zn2Cys6_DnaBD"/>
</dbReference>
<dbReference type="VEuPathDB" id="FungiDB:BO78DRAFT_422373"/>
<keyword evidence="4" id="KW-0238">DNA-binding</keyword>
<evidence type="ECO:0000259" key="8">
    <source>
        <dbReference type="Pfam" id="PF04082"/>
    </source>
</evidence>
<dbReference type="Pfam" id="PF04082">
    <property type="entry name" value="Fungal_trans"/>
    <property type="match status" value="1"/>
</dbReference>
<proteinExistence type="predicted"/>
<dbReference type="AlphaFoldDB" id="A0A319EFJ9"/>
<evidence type="ECO:0000256" key="1">
    <source>
        <dbReference type="ARBA" id="ARBA00004123"/>
    </source>
</evidence>
<organism evidence="9 10">
    <name type="scientific">Aspergillus sclerotiicarbonarius (strain CBS 121057 / IBT 28362)</name>
    <dbReference type="NCBI Taxonomy" id="1448318"/>
    <lineage>
        <taxon>Eukaryota</taxon>
        <taxon>Fungi</taxon>
        <taxon>Dikarya</taxon>
        <taxon>Ascomycota</taxon>
        <taxon>Pezizomycotina</taxon>
        <taxon>Eurotiomycetes</taxon>
        <taxon>Eurotiomycetidae</taxon>
        <taxon>Eurotiales</taxon>
        <taxon>Aspergillaceae</taxon>
        <taxon>Aspergillus</taxon>
        <taxon>Aspergillus subgen. Circumdati</taxon>
    </lineage>
</organism>
<feature type="region of interest" description="Disordered" evidence="7">
    <location>
        <begin position="1"/>
        <end position="20"/>
    </location>
</feature>
<dbReference type="GO" id="GO:0009893">
    <property type="term" value="P:positive regulation of metabolic process"/>
    <property type="evidence" value="ECO:0007669"/>
    <property type="project" value="UniProtKB-ARBA"/>
</dbReference>
<dbReference type="PANTHER" id="PTHR46910">
    <property type="entry name" value="TRANSCRIPTION FACTOR PDR1"/>
    <property type="match status" value="1"/>
</dbReference>
<feature type="compositionally biased region" description="Basic and acidic residues" evidence="7">
    <location>
        <begin position="78"/>
        <end position="90"/>
    </location>
</feature>
<keyword evidence="2" id="KW-0479">Metal-binding</keyword>
<feature type="domain" description="Xylanolytic transcriptional activator regulatory" evidence="8">
    <location>
        <begin position="254"/>
        <end position="442"/>
    </location>
</feature>
<feature type="region of interest" description="Disordered" evidence="7">
    <location>
        <begin position="54"/>
        <end position="121"/>
    </location>
</feature>
<dbReference type="GO" id="GO:0005634">
    <property type="term" value="C:nucleus"/>
    <property type="evidence" value="ECO:0007669"/>
    <property type="project" value="UniProtKB-SubCell"/>
</dbReference>
<protein>
    <recommendedName>
        <fullName evidence="8">Xylanolytic transcriptional activator regulatory domain-containing protein</fullName>
    </recommendedName>
</protein>
<dbReference type="GO" id="GO:0003677">
    <property type="term" value="F:DNA binding"/>
    <property type="evidence" value="ECO:0007669"/>
    <property type="project" value="UniProtKB-KW"/>
</dbReference>
<evidence type="ECO:0000313" key="10">
    <source>
        <dbReference type="Proteomes" id="UP000248423"/>
    </source>
</evidence>
<evidence type="ECO:0000256" key="7">
    <source>
        <dbReference type="SAM" id="MobiDB-lite"/>
    </source>
</evidence>
<dbReference type="InterPro" id="IPR007219">
    <property type="entry name" value="XnlR_reg_dom"/>
</dbReference>
<evidence type="ECO:0000256" key="5">
    <source>
        <dbReference type="ARBA" id="ARBA00023163"/>
    </source>
</evidence>
<dbReference type="CDD" id="cd12148">
    <property type="entry name" value="fungal_TF_MHR"/>
    <property type="match status" value="1"/>
</dbReference>
<dbReference type="OrthoDB" id="4116913at2759"/>
<evidence type="ECO:0000313" key="9">
    <source>
        <dbReference type="EMBL" id="PYI02584.1"/>
    </source>
</evidence>
<evidence type="ECO:0000256" key="6">
    <source>
        <dbReference type="ARBA" id="ARBA00023242"/>
    </source>
</evidence>
<accession>A0A319EFJ9</accession>
<dbReference type="SUPFAM" id="SSF57701">
    <property type="entry name" value="Zn2/Cys6 DNA-binding domain"/>
    <property type="match status" value="1"/>
</dbReference>
<dbReference type="STRING" id="1448318.A0A319EFJ9"/>
<gene>
    <name evidence="9" type="ORF">BO78DRAFT_422373</name>
</gene>
<keyword evidence="6" id="KW-0539">Nucleus</keyword>
<dbReference type="Proteomes" id="UP000248423">
    <property type="component" value="Unassembled WGS sequence"/>
</dbReference>
<dbReference type="EMBL" id="KZ826392">
    <property type="protein sequence ID" value="PYI02584.1"/>
    <property type="molecule type" value="Genomic_DNA"/>
</dbReference>
<comment type="subcellular location">
    <subcellularLocation>
        <location evidence="1">Nucleus</location>
    </subcellularLocation>
</comment>
<evidence type="ECO:0000256" key="2">
    <source>
        <dbReference type="ARBA" id="ARBA00022723"/>
    </source>
</evidence>
<keyword evidence="10" id="KW-1185">Reference proteome</keyword>
<dbReference type="InterPro" id="IPR050987">
    <property type="entry name" value="AtrR-like"/>
</dbReference>
<evidence type="ECO:0000256" key="4">
    <source>
        <dbReference type="ARBA" id="ARBA00023125"/>
    </source>
</evidence>
<reference evidence="9 10" key="1">
    <citation type="submission" date="2018-02" db="EMBL/GenBank/DDBJ databases">
        <title>The genomes of Aspergillus section Nigri reveals drivers in fungal speciation.</title>
        <authorList>
            <consortium name="DOE Joint Genome Institute"/>
            <person name="Vesth T.C."/>
            <person name="Nybo J."/>
            <person name="Theobald S."/>
            <person name="Brandl J."/>
            <person name="Frisvad J.C."/>
            <person name="Nielsen K.F."/>
            <person name="Lyhne E.K."/>
            <person name="Kogle M.E."/>
            <person name="Kuo A."/>
            <person name="Riley R."/>
            <person name="Clum A."/>
            <person name="Nolan M."/>
            <person name="Lipzen A."/>
            <person name="Salamov A."/>
            <person name="Henrissat B."/>
            <person name="Wiebenga A."/>
            <person name="De vries R.P."/>
            <person name="Grigoriev I.V."/>
            <person name="Mortensen U.H."/>
            <person name="Andersen M.R."/>
            <person name="Baker S.E."/>
        </authorList>
    </citation>
    <scope>NUCLEOTIDE SEQUENCE [LARGE SCALE GENOMIC DNA]</scope>
    <source>
        <strain evidence="9 10">CBS 121057</strain>
    </source>
</reference>
<dbReference type="GO" id="GO:0000981">
    <property type="term" value="F:DNA-binding transcription factor activity, RNA polymerase II-specific"/>
    <property type="evidence" value="ECO:0007669"/>
    <property type="project" value="InterPro"/>
</dbReference>
<keyword evidence="5" id="KW-0804">Transcription</keyword>
<sequence length="624" mass="70187">MPKARKRVVGKPTDGAFGRPRKSCDSCYSRKIKCIEILGSDQCEWCMHQELPCSAPPERPRRRKSKPNASSSTSPIDTHPDSVHTTEIIKETSVTAATRQERHLPLSQLLNPPEVIPSDESRRQERLRNLFRYYGIPFFSAAAQDWLQSHCQPSKIVNDLCSSGLPWTNRRDSPASASHQRTCDIETTAVTLPDRFVTEACVALYKCGRTGLLYPLVDTNALADIIKTAYSSTDTRQSHVITARAFVFSFVAFCSSAGHREDVTFPVDGKTYASTARQLLLAIESDEPSLEALQTTVFLAFYHCFEGCLWAVRGALRIASHLVKDLAPAMGLFRAPSSDRNPIFRNLFWVSFLLDKEMFLRIGETPLLPAELCVQTDKGGCPFRSLSRLLPCYPGIYTSTFKLSILMSKIYSELYAPGALTKSDIEILRTIRALDDELEEWRLSMPNDIRPTIHASNRSPHSQTDVDLLILHLKFHNCLGCIHQAVSRCQTWSGEAGPVKEALRSSLNLSTQASASSLELLRTSPLTVNRECFWLLCFYPLSALLNLFCKIVADTFDYESRAYLGIIKHVPEYLRGLDTRHVTTIEKEHLHLMILFSTELVTLAEQQVSENRFPGSDRAQRFMG</sequence>
<name>A0A319EFJ9_ASPSB</name>
<dbReference type="CDD" id="cd00067">
    <property type="entry name" value="GAL4"/>
    <property type="match status" value="1"/>
</dbReference>
<dbReference type="Gene3D" id="4.10.240.10">
    <property type="entry name" value="Zn(2)-C6 fungal-type DNA-binding domain"/>
    <property type="match status" value="1"/>
</dbReference>
<keyword evidence="3" id="KW-0805">Transcription regulation</keyword>
<evidence type="ECO:0000256" key="3">
    <source>
        <dbReference type="ARBA" id="ARBA00023015"/>
    </source>
</evidence>
<dbReference type="GO" id="GO:0008270">
    <property type="term" value="F:zinc ion binding"/>
    <property type="evidence" value="ECO:0007669"/>
    <property type="project" value="InterPro"/>
</dbReference>